<protein>
    <submittedName>
        <fullName evidence="1">Uncharacterized protein</fullName>
    </submittedName>
</protein>
<gene>
    <name evidence="1" type="ORF">BDN72DRAFT_897242</name>
</gene>
<keyword evidence="2" id="KW-1185">Reference proteome</keyword>
<evidence type="ECO:0000313" key="2">
    <source>
        <dbReference type="Proteomes" id="UP000308600"/>
    </source>
</evidence>
<accession>A0ACD3AUF4</accession>
<organism evidence="1 2">
    <name type="scientific">Pluteus cervinus</name>
    <dbReference type="NCBI Taxonomy" id="181527"/>
    <lineage>
        <taxon>Eukaryota</taxon>
        <taxon>Fungi</taxon>
        <taxon>Dikarya</taxon>
        <taxon>Basidiomycota</taxon>
        <taxon>Agaricomycotina</taxon>
        <taxon>Agaricomycetes</taxon>
        <taxon>Agaricomycetidae</taxon>
        <taxon>Agaricales</taxon>
        <taxon>Pluteineae</taxon>
        <taxon>Pluteaceae</taxon>
        <taxon>Pluteus</taxon>
    </lineage>
</organism>
<dbReference type="EMBL" id="ML208330">
    <property type="protein sequence ID" value="TFK69460.1"/>
    <property type="molecule type" value="Genomic_DNA"/>
</dbReference>
<evidence type="ECO:0000313" key="1">
    <source>
        <dbReference type="EMBL" id="TFK69460.1"/>
    </source>
</evidence>
<dbReference type="Proteomes" id="UP000308600">
    <property type="component" value="Unassembled WGS sequence"/>
</dbReference>
<reference evidence="1 2" key="1">
    <citation type="journal article" date="2019" name="Nat. Ecol. Evol.">
        <title>Megaphylogeny resolves global patterns of mushroom evolution.</title>
        <authorList>
            <person name="Varga T."/>
            <person name="Krizsan K."/>
            <person name="Foldi C."/>
            <person name="Dima B."/>
            <person name="Sanchez-Garcia M."/>
            <person name="Sanchez-Ramirez S."/>
            <person name="Szollosi G.J."/>
            <person name="Szarkandi J.G."/>
            <person name="Papp V."/>
            <person name="Albert L."/>
            <person name="Andreopoulos W."/>
            <person name="Angelini C."/>
            <person name="Antonin V."/>
            <person name="Barry K.W."/>
            <person name="Bougher N.L."/>
            <person name="Buchanan P."/>
            <person name="Buyck B."/>
            <person name="Bense V."/>
            <person name="Catcheside P."/>
            <person name="Chovatia M."/>
            <person name="Cooper J."/>
            <person name="Damon W."/>
            <person name="Desjardin D."/>
            <person name="Finy P."/>
            <person name="Geml J."/>
            <person name="Haridas S."/>
            <person name="Hughes K."/>
            <person name="Justo A."/>
            <person name="Karasinski D."/>
            <person name="Kautmanova I."/>
            <person name="Kiss B."/>
            <person name="Kocsube S."/>
            <person name="Kotiranta H."/>
            <person name="LaButti K.M."/>
            <person name="Lechner B.E."/>
            <person name="Liimatainen K."/>
            <person name="Lipzen A."/>
            <person name="Lukacs Z."/>
            <person name="Mihaltcheva S."/>
            <person name="Morgado L.N."/>
            <person name="Niskanen T."/>
            <person name="Noordeloos M.E."/>
            <person name="Ohm R.A."/>
            <person name="Ortiz-Santana B."/>
            <person name="Ovrebo C."/>
            <person name="Racz N."/>
            <person name="Riley R."/>
            <person name="Savchenko A."/>
            <person name="Shiryaev A."/>
            <person name="Soop K."/>
            <person name="Spirin V."/>
            <person name="Szebenyi C."/>
            <person name="Tomsovsky M."/>
            <person name="Tulloss R.E."/>
            <person name="Uehling J."/>
            <person name="Grigoriev I.V."/>
            <person name="Vagvolgyi C."/>
            <person name="Papp T."/>
            <person name="Martin F.M."/>
            <person name="Miettinen O."/>
            <person name="Hibbett D.S."/>
            <person name="Nagy L.G."/>
        </authorList>
    </citation>
    <scope>NUCLEOTIDE SEQUENCE [LARGE SCALE GENOMIC DNA]</scope>
    <source>
        <strain evidence="1 2">NL-1719</strain>
    </source>
</reference>
<name>A0ACD3AUF4_9AGAR</name>
<proteinExistence type="predicted"/>
<sequence>MIAALPQLPVELLEVIFQLTARESTGTATTLLQVSKWVRHCIEPILYETVVVNNHEDSILICYPPHFKTRSINIPDFFKEYGRHILCLSIDPPNPEQEVVDALKLCPSLKNLVIPGYCSAGMIETIQEYLPNLERLSGRIEGYHAWMDSTKATYRQLTHLDMIGWYEWDDWSRLLTQLPSLTHLALDDTDNIEYTMIPGSLKGCRKLLALLLVSEGFSVEEACREDVADPRGTEIDERIVVVTIRGFDNWLNGVRGGLDMWTLADRVISERQSSRKREGTKDIN</sequence>